<reference evidence="8 9" key="1">
    <citation type="journal article" date="2019" name="Environ. Microbiol.">
        <title>Species interactions and distinct microbial communities in high Arctic permafrost affected cryosols are associated with the CH4 and CO2 gas fluxes.</title>
        <authorList>
            <person name="Altshuler I."/>
            <person name="Hamel J."/>
            <person name="Turney S."/>
            <person name="Magnuson E."/>
            <person name="Levesque R."/>
            <person name="Greer C."/>
            <person name="Whyte L.G."/>
        </authorList>
    </citation>
    <scope>NUCLEOTIDE SEQUENCE [LARGE SCALE GENOMIC DNA]</scope>
    <source>
        <strain evidence="8 9">S9.3B</strain>
    </source>
</reference>
<keyword evidence="9" id="KW-1185">Reference proteome</keyword>
<evidence type="ECO:0000313" key="9">
    <source>
        <dbReference type="Proteomes" id="UP000317078"/>
    </source>
</evidence>
<feature type="transmembrane region" description="Helical" evidence="7">
    <location>
        <begin position="50"/>
        <end position="70"/>
    </location>
</feature>
<gene>
    <name evidence="8" type="ORF">EAH89_16705</name>
</gene>
<evidence type="ECO:0000256" key="1">
    <source>
        <dbReference type="ARBA" id="ARBA00004651"/>
    </source>
</evidence>
<evidence type="ECO:0000256" key="6">
    <source>
        <dbReference type="ARBA" id="ARBA00023136"/>
    </source>
</evidence>
<feature type="transmembrane region" description="Helical" evidence="7">
    <location>
        <begin position="108"/>
        <end position="127"/>
    </location>
</feature>
<organism evidence="8 9">
    <name type="scientific">Muricoccus nepalensis</name>
    <dbReference type="NCBI Taxonomy" id="1854500"/>
    <lineage>
        <taxon>Bacteria</taxon>
        <taxon>Pseudomonadati</taxon>
        <taxon>Pseudomonadota</taxon>
        <taxon>Alphaproteobacteria</taxon>
        <taxon>Acetobacterales</taxon>
        <taxon>Roseomonadaceae</taxon>
        <taxon>Muricoccus</taxon>
    </lineage>
</organism>
<sequence length="146" mass="15003">MIDTRLAPYGLLLLRVSLGVMFLAHAWLKVSVFTLPGFAGFLGQVGLPAGLAWPIVLAEAIGGAALLLGVYARAVSVALLPVLLGALAVHAGNGWVFNAPNGGWEYPAFLAVAALVQALAGDGALALRETPVRKARAPRRDLAAAA</sequence>
<comment type="similarity">
    <text evidence="2">Belongs to the DoxX family.</text>
</comment>
<evidence type="ECO:0000256" key="2">
    <source>
        <dbReference type="ARBA" id="ARBA00006679"/>
    </source>
</evidence>
<dbReference type="PANTHER" id="PTHR33452:SF1">
    <property type="entry name" value="INNER MEMBRANE PROTEIN YPHA-RELATED"/>
    <property type="match status" value="1"/>
</dbReference>
<evidence type="ECO:0000313" key="8">
    <source>
        <dbReference type="EMBL" id="TPG53388.1"/>
    </source>
</evidence>
<dbReference type="PANTHER" id="PTHR33452">
    <property type="entry name" value="OXIDOREDUCTASE CATD-RELATED"/>
    <property type="match status" value="1"/>
</dbReference>
<evidence type="ECO:0000256" key="3">
    <source>
        <dbReference type="ARBA" id="ARBA00022475"/>
    </source>
</evidence>
<comment type="caution">
    <text evidence="8">The sequence shown here is derived from an EMBL/GenBank/DDBJ whole genome shotgun (WGS) entry which is preliminary data.</text>
</comment>
<keyword evidence="6 7" id="KW-0472">Membrane</keyword>
<keyword evidence="5 7" id="KW-1133">Transmembrane helix</keyword>
<feature type="transmembrane region" description="Helical" evidence="7">
    <location>
        <begin position="12"/>
        <end position="30"/>
    </location>
</feature>
<proteinExistence type="inferred from homology"/>
<keyword evidence="3" id="KW-1003">Cell membrane</keyword>
<name>A0A502FV05_9PROT</name>
<dbReference type="InterPro" id="IPR032808">
    <property type="entry name" value="DoxX"/>
</dbReference>
<evidence type="ECO:0000256" key="5">
    <source>
        <dbReference type="ARBA" id="ARBA00022989"/>
    </source>
</evidence>
<dbReference type="GO" id="GO:0005886">
    <property type="term" value="C:plasma membrane"/>
    <property type="evidence" value="ECO:0007669"/>
    <property type="project" value="UniProtKB-SubCell"/>
</dbReference>
<comment type="subcellular location">
    <subcellularLocation>
        <location evidence="1">Cell membrane</location>
        <topology evidence="1">Multi-pass membrane protein</topology>
    </subcellularLocation>
</comment>
<feature type="transmembrane region" description="Helical" evidence="7">
    <location>
        <begin position="77"/>
        <end position="96"/>
    </location>
</feature>
<accession>A0A502FV05</accession>
<dbReference type="Proteomes" id="UP000317078">
    <property type="component" value="Unassembled WGS sequence"/>
</dbReference>
<dbReference type="InterPro" id="IPR051907">
    <property type="entry name" value="DoxX-like_oxidoreductase"/>
</dbReference>
<dbReference type="RefSeq" id="WP_140884870.1">
    <property type="nucleotide sequence ID" value="NZ_RCZP01000017.1"/>
</dbReference>
<evidence type="ECO:0000256" key="4">
    <source>
        <dbReference type="ARBA" id="ARBA00022692"/>
    </source>
</evidence>
<evidence type="ECO:0000256" key="7">
    <source>
        <dbReference type="SAM" id="Phobius"/>
    </source>
</evidence>
<keyword evidence="4 7" id="KW-0812">Transmembrane</keyword>
<dbReference type="Pfam" id="PF07681">
    <property type="entry name" value="DoxX"/>
    <property type="match status" value="1"/>
</dbReference>
<protein>
    <submittedName>
        <fullName evidence="8">DoxX family protein</fullName>
    </submittedName>
</protein>
<dbReference type="EMBL" id="RCZP01000017">
    <property type="protein sequence ID" value="TPG53388.1"/>
    <property type="molecule type" value="Genomic_DNA"/>
</dbReference>
<dbReference type="OrthoDB" id="5382961at2"/>
<dbReference type="AlphaFoldDB" id="A0A502FV05"/>